<feature type="chain" id="PRO_5016984051" description="Peptidase M13 N-terminal domain-containing protein" evidence="1">
    <location>
        <begin position="17"/>
        <end position="100"/>
    </location>
</feature>
<dbReference type="SUPFAM" id="SSF55486">
    <property type="entry name" value="Metalloproteases ('zincins'), catalytic domain"/>
    <property type="match status" value="1"/>
</dbReference>
<keyword evidence="1" id="KW-0732">Signal</keyword>
<dbReference type="Gene3D" id="3.40.390.10">
    <property type="entry name" value="Collagenase (Catalytic Domain)"/>
    <property type="match status" value="1"/>
</dbReference>
<dbReference type="GO" id="GO:0006508">
    <property type="term" value="P:proteolysis"/>
    <property type="evidence" value="ECO:0007669"/>
    <property type="project" value="InterPro"/>
</dbReference>
<dbReference type="Proteomes" id="UP000252519">
    <property type="component" value="Unassembled WGS sequence"/>
</dbReference>
<dbReference type="InterPro" id="IPR024079">
    <property type="entry name" value="MetalloPept_cat_dom_sf"/>
</dbReference>
<dbReference type="EMBL" id="JOJR01000597">
    <property type="protein sequence ID" value="RCN36032.1"/>
    <property type="molecule type" value="Genomic_DNA"/>
</dbReference>
<comment type="caution">
    <text evidence="2">The sequence shown here is derived from an EMBL/GenBank/DDBJ whole genome shotgun (WGS) entry which is preliminary data.</text>
</comment>
<dbReference type="GO" id="GO:0004222">
    <property type="term" value="F:metalloendopeptidase activity"/>
    <property type="evidence" value="ECO:0007669"/>
    <property type="project" value="InterPro"/>
</dbReference>
<dbReference type="Gene3D" id="1.10.1380.10">
    <property type="entry name" value="Neutral endopeptidase , domain2"/>
    <property type="match status" value="1"/>
</dbReference>
<dbReference type="InterPro" id="IPR042089">
    <property type="entry name" value="Peptidase_M13_dom_2"/>
</dbReference>
<name>A0A368FVA9_ANCCA</name>
<sequence>MWWFLLLVQLYSCALRITPKYDDKLKNVGNIASSNVAFEYLTKTMNVSANPCKDFFDFSCGNWIANHPSSDKYSQFSIVNKKMLEKMRGEVNYWCTQLSV</sequence>
<accession>A0A368FVA9</accession>
<dbReference type="PROSITE" id="PS51885">
    <property type="entry name" value="NEPRILYSIN"/>
    <property type="match status" value="1"/>
</dbReference>
<gene>
    <name evidence="2" type="ORF">ANCCAN_18091</name>
</gene>
<dbReference type="OrthoDB" id="5848734at2759"/>
<feature type="signal peptide" evidence="1">
    <location>
        <begin position="1"/>
        <end position="16"/>
    </location>
</feature>
<evidence type="ECO:0000313" key="2">
    <source>
        <dbReference type="EMBL" id="RCN36032.1"/>
    </source>
</evidence>
<keyword evidence="3" id="KW-1185">Reference proteome</keyword>
<protein>
    <recommendedName>
        <fullName evidence="4">Peptidase M13 N-terminal domain-containing protein</fullName>
    </recommendedName>
</protein>
<proteinExistence type="predicted"/>
<dbReference type="STRING" id="29170.A0A368FVA9"/>
<evidence type="ECO:0000256" key="1">
    <source>
        <dbReference type="SAM" id="SignalP"/>
    </source>
</evidence>
<dbReference type="AlphaFoldDB" id="A0A368FVA9"/>
<organism evidence="2 3">
    <name type="scientific">Ancylostoma caninum</name>
    <name type="common">Dog hookworm</name>
    <dbReference type="NCBI Taxonomy" id="29170"/>
    <lineage>
        <taxon>Eukaryota</taxon>
        <taxon>Metazoa</taxon>
        <taxon>Ecdysozoa</taxon>
        <taxon>Nematoda</taxon>
        <taxon>Chromadorea</taxon>
        <taxon>Rhabditida</taxon>
        <taxon>Rhabditina</taxon>
        <taxon>Rhabditomorpha</taxon>
        <taxon>Strongyloidea</taxon>
        <taxon>Ancylostomatidae</taxon>
        <taxon>Ancylostomatinae</taxon>
        <taxon>Ancylostoma</taxon>
    </lineage>
</organism>
<evidence type="ECO:0008006" key="4">
    <source>
        <dbReference type="Google" id="ProtNLM"/>
    </source>
</evidence>
<evidence type="ECO:0000313" key="3">
    <source>
        <dbReference type="Proteomes" id="UP000252519"/>
    </source>
</evidence>
<dbReference type="InterPro" id="IPR000718">
    <property type="entry name" value="Peptidase_M13"/>
</dbReference>
<reference evidence="2 3" key="1">
    <citation type="submission" date="2014-10" db="EMBL/GenBank/DDBJ databases">
        <title>Draft genome of the hookworm Ancylostoma caninum.</title>
        <authorList>
            <person name="Mitreva M."/>
        </authorList>
    </citation>
    <scope>NUCLEOTIDE SEQUENCE [LARGE SCALE GENOMIC DNA]</scope>
    <source>
        <strain evidence="2 3">Baltimore</strain>
    </source>
</reference>